<dbReference type="InterPro" id="IPR017451">
    <property type="entry name" value="F-box-assoc_interact_dom"/>
</dbReference>
<sequence>MSLREPCMEDLHVAVMVDILSRLPVKTIIHCKCVCKQWQNIVVFDSYFADLQFSRSSPPCLMIYYKAGPLKWVEVEEGLYYNLHHHPVMSLDINIAPMTLLVGSVRGLVCLWQLNKNVDNTYICNPITREYTILPRPQYYREGSTNIVYCFGVSSLTREYKVIRIFQRGLIMLPDSTPTYSLSEAEVYTLGSGQWRSLGHFPYWLNGSHTGPFLNGHAHWIIRYQVLPENICAFDFDKETFELFPSPPSEVIHARQKKNYFQKLDLLKACLCLCATSNSKFTLWVMKEYGIKNSWHKELVIRKGISRDLDMLILGHPCLIECFKDGTILMASSGNNLLVYSPGSKTVTETKTFEGCFKGLAYRPGFHRLLNFKNEIVKVF</sequence>
<dbReference type="Pfam" id="PF08268">
    <property type="entry name" value="FBA_3"/>
    <property type="match status" value="1"/>
</dbReference>
<reference evidence="3" key="1">
    <citation type="submission" date="2023-04" db="EMBL/GenBank/DDBJ databases">
        <authorList>
            <person name="Vijverberg K."/>
            <person name="Xiong W."/>
            <person name="Schranz E."/>
        </authorList>
    </citation>
    <scope>NUCLEOTIDE SEQUENCE</scope>
</reference>
<protein>
    <recommendedName>
        <fullName evidence="5">F-box domain-containing protein</fullName>
    </recommendedName>
</protein>
<dbReference type="EMBL" id="OX465077">
    <property type="protein sequence ID" value="CAI9270192.1"/>
    <property type="molecule type" value="Genomic_DNA"/>
</dbReference>
<dbReference type="InterPro" id="IPR001810">
    <property type="entry name" value="F-box_dom"/>
</dbReference>
<accession>A0AA35VX62</accession>
<dbReference type="NCBIfam" id="TIGR01640">
    <property type="entry name" value="F_box_assoc_1"/>
    <property type="match status" value="1"/>
</dbReference>
<dbReference type="InterPro" id="IPR036047">
    <property type="entry name" value="F-box-like_dom_sf"/>
</dbReference>
<dbReference type="PANTHER" id="PTHR31672">
    <property type="entry name" value="BNACNNG10540D PROTEIN"/>
    <property type="match status" value="1"/>
</dbReference>
<feature type="domain" description="F-box" evidence="1">
    <location>
        <begin position="11"/>
        <end position="42"/>
    </location>
</feature>
<evidence type="ECO:0000259" key="2">
    <source>
        <dbReference type="Pfam" id="PF08268"/>
    </source>
</evidence>
<dbReference type="SUPFAM" id="SSF81383">
    <property type="entry name" value="F-box domain"/>
    <property type="match status" value="1"/>
</dbReference>
<organism evidence="3 4">
    <name type="scientific">Lactuca saligna</name>
    <name type="common">Willowleaf lettuce</name>
    <dbReference type="NCBI Taxonomy" id="75948"/>
    <lineage>
        <taxon>Eukaryota</taxon>
        <taxon>Viridiplantae</taxon>
        <taxon>Streptophyta</taxon>
        <taxon>Embryophyta</taxon>
        <taxon>Tracheophyta</taxon>
        <taxon>Spermatophyta</taxon>
        <taxon>Magnoliopsida</taxon>
        <taxon>eudicotyledons</taxon>
        <taxon>Gunneridae</taxon>
        <taxon>Pentapetalae</taxon>
        <taxon>asterids</taxon>
        <taxon>campanulids</taxon>
        <taxon>Asterales</taxon>
        <taxon>Asteraceae</taxon>
        <taxon>Cichorioideae</taxon>
        <taxon>Cichorieae</taxon>
        <taxon>Lactucinae</taxon>
        <taxon>Lactuca</taxon>
    </lineage>
</organism>
<evidence type="ECO:0008006" key="5">
    <source>
        <dbReference type="Google" id="ProtNLM"/>
    </source>
</evidence>
<keyword evidence="4" id="KW-1185">Reference proteome</keyword>
<evidence type="ECO:0000313" key="3">
    <source>
        <dbReference type="EMBL" id="CAI9270192.1"/>
    </source>
</evidence>
<proteinExistence type="predicted"/>
<name>A0AA35VX62_LACSI</name>
<dbReference type="Pfam" id="PF00646">
    <property type="entry name" value="F-box"/>
    <property type="match status" value="1"/>
</dbReference>
<dbReference type="PANTHER" id="PTHR31672:SF13">
    <property type="entry name" value="F-BOX PROTEIN CPR30-LIKE"/>
    <property type="match status" value="1"/>
</dbReference>
<gene>
    <name evidence="3" type="ORF">LSALG_LOCUS10523</name>
</gene>
<evidence type="ECO:0000259" key="1">
    <source>
        <dbReference type="Pfam" id="PF00646"/>
    </source>
</evidence>
<evidence type="ECO:0000313" key="4">
    <source>
        <dbReference type="Proteomes" id="UP001177003"/>
    </source>
</evidence>
<feature type="domain" description="F-box associated beta-propeller type 3" evidence="2">
    <location>
        <begin position="97"/>
        <end position="303"/>
    </location>
</feature>
<dbReference type="Proteomes" id="UP001177003">
    <property type="component" value="Chromosome 1"/>
</dbReference>
<dbReference type="AlphaFoldDB" id="A0AA35VX62"/>
<dbReference type="Gene3D" id="1.20.1280.50">
    <property type="match status" value="1"/>
</dbReference>
<dbReference type="InterPro" id="IPR050796">
    <property type="entry name" value="SCF_F-box_component"/>
</dbReference>
<dbReference type="InterPro" id="IPR013187">
    <property type="entry name" value="F-box-assoc_dom_typ3"/>
</dbReference>